<dbReference type="PANTHER" id="PTHR12299:SF17">
    <property type="entry name" value="AT19571P-RELATED"/>
    <property type="match status" value="1"/>
</dbReference>
<keyword evidence="3" id="KW-1185">Reference proteome</keyword>
<dbReference type="GO" id="GO:0003723">
    <property type="term" value="F:RNA binding"/>
    <property type="evidence" value="ECO:0007669"/>
    <property type="project" value="InterPro"/>
</dbReference>
<gene>
    <name evidence="2" type="ORF">MKW94_025046</name>
</gene>
<dbReference type="GO" id="GO:0005634">
    <property type="term" value="C:nucleus"/>
    <property type="evidence" value="ECO:0007669"/>
    <property type="project" value="TreeGrafter"/>
</dbReference>
<proteinExistence type="predicted"/>
<comment type="caution">
    <text evidence="2">The sequence shown here is derived from an EMBL/GenBank/DDBJ whole genome shotgun (WGS) entry which is preliminary data.</text>
</comment>
<reference evidence="2" key="1">
    <citation type="submission" date="2022-03" db="EMBL/GenBank/DDBJ databases">
        <title>A functionally conserved STORR gene fusion in Papaver species that diverged 16.8 million years ago.</title>
        <authorList>
            <person name="Catania T."/>
        </authorList>
    </citation>
    <scope>NUCLEOTIDE SEQUENCE</scope>
    <source>
        <strain evidence="2">S-191538</strain>
    </source>
</reference>
<sequence>MKLLSLKKGKDEIFVKLGSDKDSGKRKEDADREEKAKKSVSISEFLKPAEGERRNYRSGGGRRDRVQGDRGATRGGEGGHNNARSAPAAPSVDFADAADLARHFPSLGGK</sequence>
<dbReference type="AlphaFoldDB" id="A0AA41V7S3"/>
<accession>A0AA41V7S3</accession>
<dbReference type="PANTHER" id="PTHR12299">
    <property type="entry name" value="HYALURONIC ACID-BINDING PROTEIN 4"/>
    <property type="match status" value="1"/>
</dbReference>
<feature type="compositionally biased region" description="Basic and acidic residues" evidence="1">
    <location>
        <begin position="47"/>
        <end position="72"/>
    </location>
</feature>
<name>A0AA41V7S3_PAPNU</name>
<feature type="region of interest" description="Disordered" evidence="1">
    <location>
        <begin position="15"/>
        <end position="91"/>
    </location>
</feature>
<protein>
    <submittedName>
        <fullName evidence="2">Uncharacterized protein</fullName>
    </submittedName>
</protein>
<dbReference type="GO" id="GO:0005737">
    <property type="term" value="C:cytoplasm"/>
    <property type="evidence" value="ECO:0007669"/>
    <property type="project" value="TreeGrafter"/>
</dbReference>
<organism evidence="2 3">
    <name type="scientific">Papaver nudicaule</name>
    <name type="common">Iceland poppy</name>
    <dbReference type="NCBI Taxonomy" id="74823"/>
    <lineage>
        <taxon>Eukaryota</taxon>
        <taxon>Viridiplantae</taxon>
        <taxon>Streptophyta</taxon>
        <taxon>Embryophyta</taxon>
        <taxon>Tracheophyta</taxon>
        <taxon>Spermatophyta</taxon>
        <taxon>Magnoliopsida</taxon>
        <taxon>Ranunculales</taxon>
        <taxon>Papaveraceae</taxon>
        <taxon>Papaveroideae</taxon>
        <taxon>Papaver</taxon>
    </lineage>
</organism>
<dbReference type="Proteomes" id="UP001177140">
    <property type="component" value="Unassembled WGS sequence"/>
</dbReference>
<dbReference type="EMBL" id="JAJJMA010156844">
    <property type="protein sequence ID" value="MCL7035447.1"/>
    <property type="molecule type" value="Genomic_DNA"/>
</dbReference>
<evidence type="ECO:0000313" key="2">
    <source>
        <dbReference type="EMBL" id="MCL7035447.1"/>
    </source>
</evidence>
<feature type="compositionally biased region" description="Basic and acidic residues" evidence="1">
    <location>
        <begin position="15"/>
        <end position="37"/>
    </location>
</feature>
<evidence type="ECO:0000313" key="3">
    <source>
        <dbReference type="Proteomes" id="UP001177140"/>
    </source>
</evidence>
<dbReference type="InterPro" id="IPR039764">
    <property type="entry name" value="HABP4/SERBP1-like"/>
</dbReference>
<evidence type="ECO:0000256" key="1">
    <source>
        <dbReference type="SAM" id="MobiDB-lite"/>
    </source>
</evidence>